<dbReference type="EMBL" id="QOIL01000007">
    <property type="protein sequence ID" value="RCG30671.1"/>
    <property type="molecule type" value="Genomic_DNA"/>
</dbReference>
<evidence type="ECO:0000313" key="4">
    <source>
        <dbReference type="Proteomes" id="UP000253094"/>
    </source>
</evidence>
<keyword evidence="2" id="KW-0812">Transmembrane</keyword>
<keyword evidence="4" id="KW-1185">Reference proteome</keyword>
<evidence type="ECO:0000313" key="3">
    <source>
        <dbReference type="EMBL" id="RCG30671.1"/>
    </source>
</evidence>
<organism evidence="3 4">
    <name type="scientific">Sphaerisporangium album</name>
    <dbReference type="NCBI Taxonomy" id="509200"/>
    <lineage>
        <taxon>Bacteria</taxon>
        <taxon>Bacillati</taxon>
        <taxon>Actinomycetota</taxon>
        <taxon>Actinomycetes</taxon>
        <taxon>Streptosporangiales</taxon>
        <taxon>Streptosporangiaceae</taxon>
        <taxon>Sphaerisporangium</taxon>
    </lineage>
</organism>
<feature type="compositionally biased region" description="Low complexity" evidence="1">
    <location>
        <begin position="285"/>
        <end position="302"/>
    </location>
</feature>
<feature type="transmembrane region" description="Helical" evidence="2">
    <location>
        <begin position="40"/>
        <end position="60"/>
    </location>
</feature>
<feature type="transmembrane region" description="Helical" evidence="2">
    <location>
        <begin position="241"/>
        <end position="260"/>
    </location>
</feature>
<keyword evidence="2" id="KW-0472">Membrane</keyword>
<accession>A0A367FK97</accession>
<sequence>MTGPSPLVSAALVVLVAVLIAVAVAYCARYRLPRPPVGTYTYPDMVVVFVVVVLAPLTYLHLPGPVVAGVFGLVLLSAAHLALAPVIGGGRAWAVSGVLCLATAAAAFAGAAVAVTVLTDVLLVIGVVAVTTLWAQSGMRAGHVALFAALLTVYDLIATVGTTMMTRFLTDVRGLPFAPLLALDHGASPVAIGLGDLMMLVLFPLVAGRSFGRPAGLVAALAGVTVTAVVSALFVEGVLDEGVPLLTILGPVVVAQYLFWRGTGHRELRARERGRPPAPAGGTPGRPRSARAATGPIPDPALTAALAAPPRAEPWVAVHEGRVAGTGATPGLARRAARENGCPALPAVHAGGDLTPIAP</sequence>
<name>A0A367FK97_9ACTN</name>
<feature type="transmembrane region" description="Helical" evidence="2">
    <location>
        <begin position="6"/>
        <end position="28"/>
    </location>
</feature>
<protein>
    <submittedName>
        <fullName evidence="3">Uncharacterized protein</fullName>
    </submittedName>
</protein>
<feature type="transmembrane region" description="Helical" evidence="2">
    <location>
        <begin position="66"/>
        <end position="86"/>
    </location>
</feature>
<feature type="transmembrane region" description="Helical" evidence="2">
    <location>
        <begin position="93"/>
        <end position="115"/>
    </location>
</feature>
<dbReference type="OrthoDB" id="4051943at2"/>
<comment type="caution">
    <text evidence="3">The sequence shown here is derived from an EMBL/GenBank/DDBJ whole genome shotgun (WGS) entry which is preliminary data.</text>
</comment>
<dbReference type="RefSeq" id="WP_114029467.1">
    <property type="nucleotide sequence ID" value="NZ_QOIL01000007.1"/>
</dbReference>
<evidence type="ECO:0000256" key="2">
    <source>
        <dbReference type="SAM" id="Phobius"/>
    </source>
</evidence>
<evidence type="ECO:0000256" key="1">
    <source>
        <dbReference type="SAM" id="MobiDB-lite"/>
    </source>
</evidence>
<reference evidence="3 4" key="1">
    <citation type="submission" date="2018-06" db="EMBL/GenBank/DDBJ databases">
        <title>Sphaerisporangium craniellae sp. nov., isolated from a marine sponge in the South China Sea.</title>
        <authorList>
            <person name="Li L."/>
        </authorList>
    </citation>
    <scope>NUCLEOTIDE SEQUENCE [LARGE SCALE GENOMIC DNA]</scope>
    <source>
        <strain evidence="3 4">CCTCC AA 208026</strain>
    </source>
</reference>
<keyword evidence="2" id="KW-1133">Transmembrane helix</keyword>
<feature type="transmembrane region" description="Helical" evidence="2">
    <location>
        <begin position="186"/>
        <end position="208"/>
    </location>
</feature>
<dbReference type="AlphaFoldDB" id="A0A367FK97"/>
<dbReference type="Proteomes" id="UP000253094">
    <property type="component" value="Unassembled WGS sequence"/>
</dbReference>
<proteinExistence type="predicted"/>
<feature type="transmembrane region" description="Helical" evidence="2">
    <location>
        <begin position="121"/>
        <end position="137"/>
    </location>
</feature>
<feature type="region of interest" description="Disordered" evidence="1">
    <location>
        <begin position="268"/>
        <end position="302"/>
    </location>
</feature>
<feature type="transmembrane region" description="Helical" evidence="2">
    <location>
        <begin position="215"/>
        <end position="235"/>
    </location>
</feature>
<feature type="transmembrane region" description="Helical" evidence="2">
    <location>
        <begin position="144"/>
        <end position="166"/>
    </location>
</feature>
<gene>
    <name evidence="3" type="ORF">DQ384_15440</name>
</gene>